<evidence type="ECO:0000259" key="1">
    <source>
        <dbReference type="Pfam" id="PF00535"/>
    </source>
</evidence>
<dbReference type="InterPro" id="IPR050256">
    <property type="entry name" value="Glycosyltransferase_2"/>
</dbReference>
<protein>
    <submittedName>
        <fullName evidence="2">Glycosyltransferase family 2 protein</fullName>
    </submittedName>
</protein>
<dbReference type="InterPro" id="IPR001173">
    <property type="entry name" value="Glyco_trans_2-like"/>
</dbReference>
<dbReference type="Pfam" id="PF00535">
    <property type="entry name" value="Glycos_transf_2"/>
    <property type="match status" value="1"/>
</dbReference>
<evidence type="ECO:0000313" key="2">
    <source>
        <dbReference type="EMBL" id="MBI5169976.1"/>
    </source>
</evidence>
<name>A0A933W9I9_UNCEI</name>
<dbReference type="PANTHER" id="PTHR48090">
    <property type="entry name" value="UNDECAPRENYL-PHOSPHATE 4-DEOXY-4-FORMAMIDO-L-ARABINOSE TRANSFERASE-RELATED"/>
    <property type="match status" value="1"/>
</dbReference>
<dbReference type="PANTHER" id="PTHR48090:SF7">
    <property type="entry name" value="RFBJ PROTEIN"/>
    <property type="match status" value="1"/>
</dbReference>
<reference evidence="2" key="1">
    <citation type="submission" date="2020-07" db="EMBL/GenBank/DDBJ databases">
        <title>Huge and variable diversity of episymbiotic CPR bacteria and DPANN archaea in groundwater ecosystems.</title>
        <authorList>
            <person name="He C.Y."/>
            <person name="Keren R."/>
            <person name="Whittaker M."/>
            <person name="Farag I.F."/>
            <person name="Doudna J."/>
            <person name="Cate J.H.D."/>
            <person name="Banfield J.F."/>
        </authorList>
    </citation>
    <scope>NUCLEOTIDE SEQUENCE</scope>
    <source>
        <strain evidence="2">NC_groundwater_1813_Pr3_B-0.1um_71_17</strain>
    </source>
</reference>
<dbReference type="SUPFAM" id="SSF53448">
    <property type="entry name" value="Nucleotide-diphospho-sugar transferases"/>
    <property type="match status" value="1"/>
</dbReference>
<evidence type="ECO:0000313" key="3">
    <source>
        <dbReference type="Proteomes" id="UP000696931"/>
    </source>
</evidence>
<sequence length="246" mass="26127">MLTVDVVIPALNEEAALARVLADLPRAGDALPGGATLRRVVVADNGSTDRTAEVARTHGAEVVHEPRRGYGAACLAALAHLTLAPPGVVAFVDADHSDDPRELPLVVAPVTEGRADLCVGSRTLGAFEPGAFTSAQAFGNRLAPALLRLLWGAHVTDLGPFRAVRWDALAALGMRDRDYGWTVEMQAKAFRAGLRYTEVPVSYRRRRLGRSKVSGTLRGVCGAGTKILGTIARVRWGRSGVHTPRG</sequence>
<dbReference type="AlphaFoldDB" id="A0A933W9I9"/>
<dbReference type="EMBL" id="JACRIW010000077">
    <property type="protein sequence ID" value="MBI5169976.1"/>
    <property type="molecule type" value="Genomic_DNA"/>
</dbReference>
<dbReference type="Proteomes" id="UP000696931">
    <property type="component" value="Unassembled WGS sequence"/>
</dbReference>
<organism evidence="2 3">
    <name type="scientific">Eiseniibacteriota bacterium</name>
    <dbReference type="NCBI Taxonomy" id="2212470"/>
    <lineage>
        <taxon>Bacteria</taxon>
        <taxon>Candidatus Eiseniibacteriota</taxon>
    </lineage>
</organism>
<feature type="domain" description="Glycosyltransferase 2-like" evidence="1">
    <location>
        <begin position="6"/>
        <end position="149"/>
    </location>
</feature>
<proteinExistence type="predicted"/>
<dbReference type="InterPro" id="IPR029044">
    <property type="entry name" value="Nucleotide-diphossugar_trans"/>
</dbReference>
<dbReference type="Gene3D" id="3.90.550.10">
    <property type="entry name" value="Spore Coat Polysaccharide Biosynthesis Protein SpsA, Chain A"/>
    <property type="match status" value="1"/>
</dbReference>
<gene>
    <name evidence="2" type="ORF">HZA61_10845</name>
</gene>
<dbReference type="CDD" id="cd04179">
    <property type="entry name" value="DPM_DPG-synthase_like"/>
    <property type="match status" value="1"/>
</dbReference>
<comment type="caution">
    <text evidence="2">The sequence shown here is derived from an EMBL/GenBank/DDBJ whole genome shotgun (WGS) entry which is preliminary data.</text>
</comment>
<accession>A0A933W9I9</accession>